<dbReference type="PRINTS" id="PR00337">
    <property type="entry name" value="LEUILEVALBP"/>
</dbReference>
<dbReference type="InterPro" id="IPR028082">
    <property type="entry name" value="Peripla_BP_I"/>
</dbReference>
<protein>
    <submittedName>
        <fullName evidence="6">Leucine-, isoleucine-, valine-, threonine-, and alanine-binding protein</fullName>
    </submittedName>
</protein>
<dbReference type="EMBL" id="AP014946">
    <property type="protein sequence ID" value="BAT59447.1"/>
    <property type="molecule type" value="Genomic_DNA"/>
</dbReference>
<evidence type="ECO:0000256" key="2">
    <source>
        <dbReference type="ARBA" id="ARBA00022448"/>
    </source>
</evidence>
<dbReference type="PANTHER" id="PTHR47235:SF1">
    <property type="entry name" value="BLR6548 PROTEIN"/>
    <property type="match status" value="1"/>
</dbReference>
<dbReference type="SUPFAM" id="SSF53822">
    <property type="entry name" value="Periplasmic binding protein-like I"/>
    <property type="match status" value="1"/>
</dbReference>
<dbReference type="InterPro" id="IPR000709">
    <property type="entry name" value="Leu_Ile_Val-bd"/>
</dbReference>
<name>A0A0S3PU30_9BRAD</name>
<keyword evidence="7" id="KW-1185">Reference proteome</keyword>
<evidence type="ECO:0000259" key="5">
    <source>
        <dbReference type="Pfam" id="PF13458"/>
    </source>
</evidence>
<gene>
    <name evidence="6" type="primary">braC_3</name>
    <name evidence="6" type="ORF">GJW-30_1_01980</name>
</gene>
<evidence type="ECO:0000313" key="7">
    <source>
        <dbReference type="Proteomes" id="UP000236884"/>
    </source>
</evidence>
<feature type="domain" description="Leucine-binding protein" evidence="5">
    <location>
        <begin position="46"/>
        <end position="395"/>
    </location>
</feature>
<dbReference type="InterPro" id="IPR028081">
    <property type="entry name" value="Leu-bd"/>
</dbReference>
<dbReference type="Gene3D" id="3.40.50.2300">
    <property type="match status" value="2"/>
</dbReference>
<reference evidence="6 7" key="1">
    <citation type="submission" date="2015-08" db="EMBL/GenBank/DDBJ databases">
        <title>Investigation of the bacterial diversity of lava forest soil.</title>
        <authorList>
            <person name="Lee J.S."/>
        </authorList>
    </citation>
    <scope>NUCLEOTIDE SEQUENCE [LARGE SCALE GENOMIC DNA]</scope>
    <source>
        <strain evidence="6 7">GJW-30</strain>
    </source>
</reference>
<keyword evidence="2" id="KW-0813">Transport</keyword>
<sequence length="412" mass="43776">MTEVASKLTFPGMLMRRLFALGAAVALTLSPQIVRAQEPGMSAKAIKIGILGSLTGPAAIFGTGNLAGATIAFEEANAAGGINGRQIEWISLDDESSPPKGIAAFKRLVEQEKVFAVFGPGSSAIGQALIPSFKASKTPVFISVFSTPAVTEPAVRTVFRTGPMNDRQQGIAIADYVIEHMKAKKISLIRQTDEYGKRGGEAVVGRLKELKVELANEEVFNLSDSDFTAQITRTIQAAPDVVIIYGYPNPSAIITRQAKQLGLKAKVMGANSAGSRKYPEIVGEAAAGTQNIITLQVLPEGDDPAAVKFRAAFEKRFPDLAKQGRPDLGDVLAYGGALAFNEALKRAGSNPTQDGFIKALESLKGFETGLTLPTTFSETQREGNVAARIVEVQSDLTRKMLPAIVRDQSAAK</sequence>
<dbReference type="AlphaFoldDB" id="A0A0S3PU30"/>
<dbReference type="CDD" id="cd06343">
    <property type="entry name" value="PBP1_ABC_ligand_binding-like"/>
    <property type="match status" value="1"/>
</dbReference>
<dbReference type="PANTHER" id="PTHR47235">
    <property type="entry name" value="BLR6548 PROTEIN"/>
    <property type="match status" value="1"/>
</dbReference>
<dbReference type="Proteomes" id="UP000236884">
    <property type="component" value="Chromosome"/>
</dbReference>
<evidence type="ECO:0000256" key="4">
    <source>
        <dbReference type="ARBA" id="ARBA00022970"/>
    </source>
</evidence>
<dbReference type="KEGG" id="vgo:GJW-30_1_01980"/>
<dbReference type="Pfam" id="PF13458">
    <property type="entry name" value="Peripla_BP_6"/>
    <property type="match status" value="1"/>
</dbReference>
<dbReference type="RefSeq" id="WP_197703782.1">
    <property type="nucleotide sequence ID" value="NZ_AP014946.1"/>
</dbReference>
<keyword evidence="3" id="KW-0732">Signal</keyword>
<proteinExistence type="inferred from homology"/>
<organism evidence="6 7">
    <name type="scientific">Variibacter gotjawalensis</name>
    <dbReference type="NCBI Taxonomy" id="1333996"/>
    <lineage>
        <taxon>Bacteria</taxon>
        <taxon>Pseudomonadati</taxon>
        <taxon>Pseudomonadota</taxon>
        <taxon>Alphaproteobacteria</taxon>
        <taxon>Hyphomicrobiales</taxon>
        <taxon>Nitrobacteraceae</taxon>
        <taxon>Variibacter</taxon>
    </lineage>
</organism>
<evidence type="ECO:0000313" key="6">
    <source>
        <dbReference type="EMBL" id="BAT59447.1"/>
    </source>
</evidence>
<comment type="similarity">
    <text evidence="1">Belongs to the leucine-binding protein family.</text>
</comment>
<keyword evidence="4" id="KW-0029">Amino-acid transport</keyword>
<evidence type="ECO:0000256" key="3">
    <source>
        <dbReference type="ARBA" id="ARBA00022729"/>
    </source>
</evidence>
<dbReference type="GO" id="GO:0006865">
    <property type="term" value="P:amino acid transport"/>
    <property type="evidence" value="ECO:0007669"/>
    <property type="project" value="UniProtKB-KW"/>
</dbReference>
<evidence type="ECO:0000256" key="1">
    <source>
        <dbReference type="ARBA" id="ARBA00010062"/>
    </source>
</evidence>
<accession>A0A0S3PU30</accession>